<sequence>MIFMTLHTMKVIFLIVLIWINLEILIWRVL</sequence>
<keyword evidence="3" id="KW-1185">Reference proteome</keyword>
<dbReference type="Proteomes" id="UP000593561">
    <property type="component" value="Unassembled WGS sequence"/>
</dbReference>
<comment type="caution">
    <text evidence="2">The sequence shown here is derived from an EMBL/GenBank/DDBJ whole genome shotgun (WGS) entry which is preliminary data.</text>
</comment>
<dbReference type="AlphaFoldDB" id="A0A7J8RA73"/>
<keyword evidence="1" id="KW-0472">Membrane</keyword>
<name>A0A7J8RA73_GOSDV</name>
<keyword evidence="1" id="KW-1133">Transmembrane helix</keyword>
<feature type="transmembrane region" description="Helical" evidence="1">
    <location>
        <begin position="12"/>
        <end position="29"/>
    </location>
</feature>
<evidence type="ECO:0000256" key="1">
    <source>
        <dbReference type="SAM" id="Phobius"/>
    </source>
</evidence>
<keyword evidence="1" id="KW-0812">Transmembrane</keyword>
<proteinExistence type="predicted"/>
<dbReference type="EMBL" id="JABFAC010000004">
    <property type="protein sequence ID" value="MBA0610625.1"/>
    <property type="molecule type" value="Genomic_DNA"/>
</dbReference>
<reference evidence="2 3" key="1">
    <citation type="journal article" date="2019" name="Genome Biol. Evol.">
        <title>Insights into the evolution of the New World diploid cottons (Gossypium, subgenus Houzingenia) based on genome sequencing.</title>
        <authorList>
            <person name="Grover C.E."/>
            <person name="Arick M.A. 2nd"/>
            <person name="Thrash A."/>
            <person name="Conover J.L."/>
            <person name="Sanders W.S."/>
            <person name="Peterson D.G."/>
            <person name="Frelichowski J.E."/>
            <person name="Scheffler J.A."/>
            <person name="Scheffler B.E."/>
            <person name="Wendel J.F."/>
        </authorList>
    </citation>
    <scope>NUCLEOTIDE SEQUENCE [LARGE SCALE GENOMIC DNA]</scope>
    <source>
        <strain evidence="2">27</strain>
        <tissue evidence="2">Leaf</tissue>
    </source>
</reference>
<accession>A0A7J8RA73</accession>
<protein>
    <submittedName>
        <fullName evidence="2">Uncharacterized protein</fullName>
    </submittedName>
</protein>
<organism evidence="2 3">
    <name type="scientific">Gossypium davidsonii</name>
    <name type="common">Davidson's cotton</name>
    <name type="synonym">Gossypium klotzschianum subsp. davidsonii</name>
    <dbReference type="NCBI Taxonomy" id="34287"/>
    <lineage>
        <taxon>Eukaryota</taxon>
        <taxon>Viridiplantae</taxon>
        <taxon>Streptophyta</taxon>
        <taxon>Embryophyta</taxon>
        <taxon>Tracheophyta</taxon>
        <taxon>Spermatophyta</taxon>
        <taxon>Magnoliopsida</taxon>
        <taxon>eudicotyledons</taxon>
        <taxon>Gunneridae</taxon>
        <taxon>Pentapetalae</taxon>
        <taxon>rosids</taxon>
        <taxon>malvids</taxon>
        <taxon>Malvales</taxon>
        <taxon>Malvaceae</taxon>
        <taxon>Malvoideae</taxon>
        <taxon>Gossypium</taxon>
    </lineage>
</organism>
<evidence type="ECO:0000313" key="2">
    <source>
        <dbReference type="EMBL" id="MBA0610625.1"/>
    </source>
</evidence>
<evidence type="ECO:0000313" key="3">
    <source>
        <dbReference type="Proteomes" id="UP000593561"/>
    </source>
</evidence>
<gene>
    <name evidence="2" type="ORF">Godav_011445</name>
</gene>